<evidence type="ECO:0000313" key="2">
    <source>
        <dbReference type="EnsemblMetazoa" id="ASIC001578-PA"/>
    </source>
</evidence>
<dbReference type="Proteomes" id="UP000030765">
    <property type="component" value="Unassembled WGS sequence"/>
</dbReference>
<gene>
    <name evidence="1" type="ORF">ZHAS_00001578</name>
</gene>
<dbReference type="EMBL" id="ATLV01006814">
    <property type="status" value="NOT_ANNOTATED_CDS"/>
    <property type="molecule type" value="Genomic_DNA"/>
</dbReference>
<accession>A0A084VBH9</accession>
<evidence type="ECO:0000313" key="3">
    <source>
        <dbReference type="Proteomes" id="UP000030765"/>
    </source>
</evidence>
<organism evidence="1">
    <name type="scientific">Anopheles sinensis</name>
    <name type="common">Mosquito</name>
    <dbReference type="NCBI Taxonomy" id="74873"/>
    <lineage>
        <taxon>Eukaryota</taxon>
        <taxon>Metazoa</taxon>
        <taxon>Ecdysozoa</taxon>
        <taxon>Arthropoda</taxon>
        <taxon>Hexapoda</taxon>
        <taxon>Insecta</taxon>
        <taxon>Pterygota</taxon>
        <taxon>Neoptera</taxon>
        <taxon>Endopterygota</taxon>
        <taxon>Diptera</taxon>
        <taxon>Nematocera</taxon>
        <taxon>Culicoidea</taxon>
        <taxon>Culicidae</taxon>
        <taxon>Anophelinae</taxon>
        <taxon>Anopheles</taxon>
    </lineage>
</organism>
<protein>
    <submittedName>
        <fullName evidence="1 2">Acyl-CoA dehydrogenase domain-containing protein</fullName>
    </submittedName>
</protein>
<keyword evidence="3" id="KW-1185">Reference proteome</keyword>
<dbReference type="EMBL" id="KE524386">
    <property type="protein sequence ID" value="KFB35323.1"/>
    <property type="molecule type" value="Genomic_DNA"/>
</dbReference>
<sequence>MRENFFEAQRSPAPHQQKFVASLERTICALPGFGFELLSERTLKLGGSQSQYCPTIRSMNVFQTKTIRFEPSSIIWKLTCWVERFMS</sequence>
<reference evidence="1 3" key="1">
    <citation type="journal article" date="2014" name="BMC Genomics">
        <title>Genome sequence of Anopheles sinensis provides insight into genetics basis of mosquito competence for malaria parasites.</title>
        <authorList>
            <person name="Zhou D."/>
            <person name="Zhang D."/>
            <person name="Ding G."/>
            <person name="Shi L."/>
            <person name="Hou Q."/>
            <person name="Ye Y."/>
            <person name="Xu Y."/>
            <person name="Zhou H."/>
            <person name="Xiong C."/>
            <person name="Li S."/>
            <person name="Yu J."/>
            <person name="Hong S."/>
            <person name="Yu X."/>
            <person name="Zou P."/>
            <person name="Chen C."/>
            <person name="Chang X."/>
            <person name="Wang W."/>
            <person name="Lv Y."/>
            <person name="Sun Y."/>
            <person name="Ma L."/>
            <person name="Shen B."/>
            <person name="Zhu C."/>
        </authorList>
    </citation>
    <scope>NUCLEOTIDE SEQUENCE [LARGE SCALE GENOMIC DNA]</scope>
</reference>
<evidence type="ECO:0000313" key="1">
    <source>
        <dbReference type="EMBL" id="KFB35323.1"/>
    </source>
</evidence>
<dbReference type="VEuPathDB" id="VectorBase:ASIC001578"/>
<proteinExistence type="predicted"/>
<dbReference type="AlphaFoldDB" id="A0A084VBH9"/>
<reference evidence="2" key="2">
    <citation type="submission" date="2020-05" db="UniProtKB">
        <authorList>
            <consortium name="EnsemblMetazoa"/>
        </authorList>
    </citation>
    <scope>IDENTIFICATION</scope>
</reference>
<name>A0A084VBH9_ANOSI</name>
<dbReference type="EnsemblMetazoa" id="ASIC001578-RA">
    <property type="protein sequence ID" value="ASIC001578-PA"/>
    <property type="gene ID" value="ASIC001578"/>
</dbReference>